<keyword evidence="3" id="KW-0804">Transcription</keyword>
<reference evidence="5 6" key="1">
    <citation type="submission" date="2016-03" db="EMBL/GenBank/DDBJ databases">
        <title>Niastella vici sp. nov., isolated from farmland soil.</title>
        <authorList>
            <person name="Chen L."/>
            <person name="Wang D."/>
            <person name="Yang S."/>
            <person name="Wang G."/>
        </authorList>
    </citation>
    <scope>NUCLEOTIDE SEQUENCE [LARGE SCALE GENOMIC DNA]</scope>
    <source>
        <strain evidence="5 6">DJ57</strain>
    </source>
</reference>
<dbReference type="PANTHER" id="PTHR43280">
    <property type="entry name" value="ARAC-FAMILY TRANSCRIPTIONAL REGULATOR"/>
    <property type="match status" value="1"/>
</dbReference>
<dbReference type="RefSeq" id="WP_081147638.1">
    <property type="nucleotide sequence ID" value="NZ_LVYD01000045.1"/>
</dbReference>
<sequence>MKLYIKNMATLRCIIVVKDALEKLGIQYSEVNLGEVSLKENISDTQLNQIKSTLLSLDLELLEDKKTILAQQIKALIINLIYHTDEPLVKNLSVYLSNQLHYDYTYMSNLFSNQLGITIEKFYICHKIERVKELLIYKELSLTDIAFKLHFSSVAHLSAQFKKITGLSPTHFKQNNGNKRDLVEKVCGNQK</sequence>
<evidence type="ECO:0000313" key="5">
    <source>
        <dbReference type="EMBL" id="OQP63377.1"/>
    </source>
</evidence>
<evidence type="ECO:0000256" key="2">
    <source>
        <dbReference type="ARBA" id="ARBA00023125"/>
    </source>
</evidence>
<feature type="domain" description="HTH araC/xylS-type" evidence="4">
    <location>
        <begin position="96"/>
        <end position="175"/>
    </location>
</feature>
<comment type="caution">
    <text evidence="5">The sequence shown here is derived from an EMBL/GenBank/DDBJ whole genome shotgun (WGS) entry which is preliminary data.</text>
</comment>
<dbReference type="STRING" id="1703345.A3860_23810"/>
<accession>A0A1V9FYI0</accession>
<dbReference type="GO" id="GO:0043565">
    <property type="term" value="F:sequence-specific DNA binding"/>
    <property type="evidence" value="ECO:0007669"/>
    <property type="project" value="InterPro"/>
</dbReference>
<organism evidence="5 6">
    <name type="scientific">Niastella vici</name>
    <dbReference type="NCBI Taxonomy" id="1703345"/>
    <lineage>
        <taxon>Bacteria</taxon>
        <taxon>Pseudomonadati</taxon>
        <taxon>Bacteroidota</taxon>
        <taxon>Chitinophagia</taxon>
        <taxon>Chitinophagales</taxon>
        <taxon>Chitinophagaceae</taxon>
        <taxon>Niastella</taxon>
    </lineage>
</organism>
<evidence type="ECO:0000313" key="6">
    <source>
        <dbReference type="Proteomes" id="UP000192796"/>
    </source>
</evidence>
<dbReference type="GO" id="GO:0003700">
    <property type="term" value="F:DNA-binding transcription factor activity"/>
    <property type="evidence" value="ECO:0007669"/>
    <property type="project" value="InterPro"/>
</dbReference>
<dbReference type="InterPro" id="IPR009057">
    <property type="entry name" value="Homeodomain-like_sf"/>
</dbReference>
<name>A0A1V9FYI0_9BACT</name>
<dbReference type="Pfam" id="PF12833">
    <property type="entry name" value="HTH_18"/>
    <property type="match status" value="1"/>
</dbReference>
<dbReference type="OrthoDB" id="952277at2"/>
<dbReference type="AlphaFoldDB" id="A0A1V9FYI0"/>
<dbReference type="PANTHER" id="PTHR43280:SF2">
    <property type="entry name" value="HTH-TYPE TRANSCRIPTIONAL REGULATOR EXSA"/>
    <property type="match status" value="1"/>
</dbReference>
<dbReference type="Proteomes" id="UP000192796">
    <property type="component" value="Unassembled WGS sequence"/>
</dbReference>
<protein>
    <submittedName>
        <fullName evidence="5">AraC family transcriptional regulator</fullName>
    </submittedName>
</protein>
<evidence type="ECO:0000256" key="3">
    <source>
        <dbReference type="ARBA" id="ARBA00023163"/>
    </source>
</evidence>
<dbReference type="PROSITE" id="PS01124">
    <property type="entry name" value="HTH_ARAC_FAMILY_2"/>
    <property type="match status" value="1"/>
</dbReference>
<dbReference type="Gene3D" id="1.10.10.60">
    <property type="entry name" value="Homeodomain-like"/>
    <property type="match status" value="1"/>
</dbReference>
<keyword evidence="6" id="KW-1185">Reference proteome</keyword>
<dbReference type="SUPFAM" id="SSF46689">
    <property type="entry name" value="Homeodomain-like"/>
    <property type="match status" value="1"/>
</dbReference>
<proteinExistence type="predicted"/>
<dbReference type="SMART" id="SM00342">
    <property type="entry name" value="HTH_ARAC"/>
    <property type="match status" value="1"/>
</dbReference>
<gene>
    <name evidence="5" type="ORF">A3860_23810</name>
</gene>
<dbReference type="EMBL" id="LVYD01000045">
    <property type="protein sequence ID" value="OQP63377.1"/>
    <property type="molecule type" value="Genomic_DNA"/>
</dbReference>
<evidence type="ECO:0000259" key="4">
    <source>
        <dbReference type="PROSITE" id="PS01124"/>
    </source>
</evidence>
<keyword evidence="2" id="KW-0238">DNA-binding</keyword>
<evidence type="ECO:0000256" key="1">
    <source>
        <dbReference type="ARBA" id="ARBA00023015"/>
    </source>
</evidence>
<keyword evidence="1" id="KW-0805">Transcription regulation</keyword>
<dbReference type="InterPro" id="IPR018060">
    <property type="entry name" value="HTH_AraC"/>
</dbReference>